<gene>
    <name evidence="1" type="ORF">GKD68_05455</name>
</gene>
<dbReference type="Proteomes" id="UP000432516">
    <property type="component" value="Unassembled WGS sequence"/>
</dbReference>
<dbReference type="RefSeq" id="WP_122140362.1">
    <property type="nucleotide sequence ID" value="NZ_CP072231.1"/>
</dbReference>
<protein>
    <submittedName>
        <fullName evidence="1">Uncharacterized protein</fullName>
    </submittedName>
</protein>
<evidence type="ECO:0000313" key="2">
    <source>
        <dbReference type="Proteomes" id="UP000432516"/>
    </source>
</evidence>
<comment type="caution">
    <text evidence="1">The sequence shown here is derived from an EMBL/GenBank/DDBJ whole genome shotgun (WGS) entry which is preliminary data.</text>
</comment>
<organism evidence="1 2">
    <name type="scientific">Parabacteroides distasonis</name>
    <dbReference type="NCBI Taxonomy" id="823"/>
    <lineage>
        <taxon>Bacteria</taxon>
        <taxon>Pseudomonadati</taxon>
        <taxon>Bacteroidota</taxon>
        <taxon>Bacteroidia</taxon>
        <taxon>Bacteroidales</taxon>
        <taxon>Tannerellaceae</taxon>
        <taxon>Parabacteroides</taxon>
    </lineage>
</organism>
<dbReference type="AlphaFoldDB" id="A0A6I2NKK5"/>
<sequence length="521" mass="61548">MANTDFRHLNALRGTYGNLDACVNTISTQTGATIEYPLDKDIREFLEKIRIAETDEEYKIFEYSKDIKELWGILIKKSLKCLRYFDSREPFQEKANKHPHACGVSDLQNYFEKYSEFETTLYGSSKYYRDHVMHVFRVWLIGVNLLLKDGCKYLKKIAVESGYDVNAYEKLSIWTLISLTHDLGYPLQKAMEVIERTKSMMYSFVSNPMVTMDLSFSGVQSSMNDFVLRFIGSRMWEIDPESRKTIEYTKDLFREEQERLSGLVGEDRDNYLKRKRYVARLQPKYYFKLQKSLEHSQHGILSSLIIYKHLLYFLESDYSLNEDYMFDHEDSRQYYIRREILRAIASHTCHDIYQNDMLRFSFLLILCDDAQEWGRKSITELYTKPSNTYTFESIECALDGKSFECKFKDKYQVNSESVKQVLDRFKRQSKTYINIFRDGQDTVSRNFNFTRQVEIDVIGGNNVNYLLKLMVTTEEQTKIVITKTDGEPLEKKDIMQQLISDIFDKEHLILSEDNKTLILVL</sequence>
<name>A0A6I2NKK5_PARDI</name>
<evidence type="ECO:0000313" key="1">
    <source>
        <dbReference type="EMBL" id="MRZ54199.1"/>
    </source>
</evidence>
<dbReference type="EMBL" id="WKNE01000003">
    <property type="protein sequence ID" value="MRZ54199.1"/>
    <property type="molecule type" value="Genomic_DNA"/>
</dbReference>
<proteinExistence type="predicted"/>
<accession>A0A6I2NKK5</accession>
<reference evidence="1 2" key="1">
    <citation type="journal article" date="2019" name="Nat. Med.">
        <title>A library of human gut bacterial isolates paired with longitudinal multiomics data enables mechanistic microbiome research.</title>
        <authorList>
            <person name="Poyet M."/>
            <person name="Groussin M."/>
            <person name="Gibbons S.M."/>
            <person name="Avila-Pacheco J."/>
            <person name="Jiang X."/>
            <person name="Kearney S.M."/>
            <person name="Perrotta A.R."/>
            <person name="Berdy B."/>
            <person name="Zhao S."/>
            <person name="Lieberman T.D."/>
            <person name="Swanson P.K."/>
            <person name="Smith M."/>
            <person name="Roesemann S."/>
            <person name="Alexander J.E."/>
            <person name="Rich S.A."/>
            <person name="Livny J."/>
            <person name="Vlamakis H."/>
            <person name="Clish C."/>
            <person name="Bullock K."/>
            <person name="Deik A."/>
            <person name="Scott J."/>
            <person name="Pierce K.A."/>
            <person name="Xavier R.J."/>
            <person name="Alm E.J."/>
        </authorList>
    </citation>
    <scope>NUCLEOTIDE SEQUENCE [LARGE SCALE GENOMIC DNA]</scope>
    <source>
        <strain evidence="1 2">BIOML-A2</strain>
    </source>
</reference>